<dbReference type="GO" id="GO:0010349">
    <property type="term" value="F:L-galactose dehydrogenase activity"/>
    <property type="evidence" value="ECO:0007669"/>
    <property type="project" value="InterPro"/>
</dbReference>
<evidence type="ECO:0000256" key="1">
    <source>
        <dbReference type="SAM" id="MobiDB-lite"/>
    </source>
</evidence>
<name>A0A8J4G1H5_9CHLO</name>
<dbReference type="EMBL" id="BNCP01000082">
    <property type="protein sequence ID" value="GIL92783.1"/>
    <property type="molecule type" value="Genomic_DNA"/>
</dbReference>
<feature type="region of interest" description="Disordered" evidence="1">
    <location>
        <begin position="366"/>
        <end position="387"/>
    </location>
</feature>
<dbReference type="SUPFAM" id="SSF51430">
    <property type="entry name" value="NAD(P)-linked oxidoreductase"/>
    <property type="match status" value="1"/>
</dbReference>
<dbReference type="Pfam" id="PF00248">
    <property type="entry name" value="Aldo_ket_red"/>
    <property type="match status" value="1"/>
</dbReference>
<reference evidence="3" key="1">
    <citation type="journal article" date="2021" name="Proc. Natl. Acad. Sci. U.S.A.">
        <title>Three genomes in the algal genus Volvox reveal the fate of a haploid sex-determining region after a transition to homothallism.</title>
        <authorList>
            <person name="Yamamoto K."/>
            <person name="Hamaji T."/>
            <person name="Kawai-Toyooka H."/>
            <person name="Matsuzaki R."/>
            <person name="Takahashi F."/>
            <person name="Nishimura Y."/>
            <person name="Kawachi M."/>
            <person name="Noguchi H."/>
            <person name="Minakuchi Y."/>
            <person name="Umen J.G."/>
            <person name="Toyoda A."/>
            <person name="Nozaki H."/>
        </authorList>
    </citation>
    <scope>NUCLEOTIDE SEQUENCE</scope>
    <source>
        <strain evidence="3">NIES-3786</strain>
    </source>
</reference>
<evidence type="ECO:0000313" key="3">
    <source>
        <dbReference type="EMBL" id="GIL92783.1"/>
    </source>
</evidence>
<dbReference type="InterPro" id="IPR036812">
    <property type="entry name" value="NAD(P)_OxRdtase_dom_sf"/>
</dbReference>
<dbReference type="InterPro" id="IPR023210">
    <property type="entry name" value="NADP_OxRdtase_dom"/>
</dbReference>
<dbReference type="InterPro" id="IPR020471">
    <property type="entry name" value="AKR"/>
</dbReference>
<feature type="domain" description="NADP-dependent oxidoreductase" evidence="2">
    <location>
        <begin position="70"/>
        <end position="343"/>
    </location>
</feature>
<keyword evidence="4" id="KW-1185">Reference proteome</keyword>
<protein>
    <recommendedName>
        <fullName evidence="2">NADP-dependent oxidoreductase domain-containing protein</fullName>
    </recommendedName>
</protein>
<proteinExistence type="predicted"/>
<organism evidence="3 4">
    <name type="scientific">Volvox reticuliferus</name>
    <dbReference type="NCBI Taxonomy" id="1737510"/>
    <lineage>
        <taxon>Eukaryota</taxon>
        <taxon>Viridiplantae</taxon>
        <taxon>Chlorophyta</taxon>
        <taxon>core chlorophytes</taxon>
        <taxon>Chlorophyceae</taxon>
        <taxon>CS clade</taxon>
        <taxon>Chlamydomonadales</taxon>
        <taxon>Volvocaceae</taxon>
        <taxon>Volvox</taxon>
    </lineage>
</organism>
<dbReference type="InterPro" id="IPR044479">
    <property type="entry name" value="LGALDH-like"/>
</dbReference>
<gene>
    <name evidence="3" type="ORF">Vretifemale_20270</name>
</gene>
<comment type="caution">
    <text evidence="3">The sequence shown here is derived from an EMBL/GenBank/DDBJ whole genome shotgun (WGS) entry which is preliminary data.</text>
</comment>
<dbReference type="Proteomes" id="UP000747110">
    <property type="component" value="Unassembled WGS sequence"/>
</dbReference>
<dbReference type="AlphaFoldDB" id="A0A8J4G1H5"/>
<evidence type="ECO:0000259" key="2">
    <source>
        <dbReference type="Pfam" id="PF00248"/>
    </source>
</evidence>
<feature type="compositionally biased region" description="Polar residues" evidence="1">
    <location>
        <begin position="376"/>
        <end position="387"/>
    </location>
</feature>
<dbReference type="Gene3D" id="3.20.20.100">
    <property type="entry name" value="NADP-dependent oxidoreductase domain"/>
    <property type="match status" value="1"/>
</dbReference>
<dbReference type="FunFam" id="3.20.20.100:FF:000011">
    <property type="entry name" value="Aldo/keto reductase"/>
    <property type="match status" value="1"/>
</dbReference>
<dbReference type="OrthoDB" id="48988at2759"/>
<evidence type="ECO:0000313" key="4">
    <source>
        <dbReference type="Proteomes" id="UP000747110"/>
    </source>
</evidence>
<accession>A0A8J4G1H5</accession>
<dbReference type="GO" id="GO:0005829">
    <property type="term" value="C:cytosol"/>
    <property type="evidence" value="ECO:0007669"/>
    <property type="project" value="TreeGrafter"/>
</dbReference>
<sequence length="387" mass="41246">MAIVRYNVHNNGRRHAGSVNTRQLPDGTALTCAHRKPRPSLVPSIMGDIDAALRMPMRPLGNTGLEVSVLGFGASPLGGAFGAINEAAGIDAVHHAFRRGINFFDTSPYYGLTKSETVLGRALRDLPRSEVVLSTKVGRYGVDPRDFDFSAARVTASVAESLERLQVPYIDIIQCHDIEFGNLDQIVQETLPALAALQSQGLVRHIGITGLPLEAFHYVLDRAPPGSVDVVLSYCHYCLNDTTLLGSLPYFRTKGVGVINASPLSMGLLTRGGPPDWHPAPPPLRSAAAAAADHAAARGWDISALGLGFSLRQPDVSSTLVGMFTREMVDENINTALRVLGSTEAAAEESQVLAEVADILAPVRNLTWPSGRPLPSQGQPGTQPADA</sequence>
<dbReference type="PANTHER" id="PTHR42686:SF1">
    <property type="entry name" value="GH17980P-RELATED"/>
    <property type="match status" value="1"/>
</dbReference>
<dbReference type="PANTHER" id="PTHR42686">
    <property type="entry name" value="GH17980P-RELATED"/>
    <property type="match status" value="1"/>
</dbReference>
<dbReference type="CDD" id="cd19163">
    <property type="entry name" value="AKR_galDH"/>
    <property type="match status" value="1"/>
</dbReference>